<feature type="compositionally biased region" description="Low complexity" evidence="1">
    <location>
        <begin position="72"/>
        <end position="86"/>
    </location>
</feature>
<gene>
    <name evidence="2" type="ORF">TBRA_LOCUS15505</name>
</gene>
<organism evidence="2 3">
    <name type="scientific">Trichogramma brassicae</name>
    <dbReference type="NCBI Taxonomy" id="86971"/>
    <lineage>
        <taxon>Eukaryota</taxon>
        <taxon>Metazoa</taxon>
        <taxon>Ecdysozoa</taxon>
        <taxon>Arthropoda</taxon>
        <taxon>Hexapoda</taxon>
        <taxon>Insecta</taxon>
        <taxon>Pterygota</taxon>
        <taxon>Neoptera</taxon>
        <taxon>Endopterygota</taxon>
        <taxon>Hymenoptera</taxon>
        <taxon>Apocrita</taxon>
        <taxon>Proctotrupomorpha</taxon>
        <taxon>Chalcidoidea</taxon>
        <taxon>Trichogrammatidae</taxon>
        <taxon>Trichogramma</taxon>
    </lineage>
</organism>
<accession>A0A6H5J5T3</accession>
<evidence type="ECO:0000313" key="2">
    <source>
        <dbReference type="EMBL" id="CAB0043917.1"/>
    </source>
</evidence>
<protein>
    <submittedName>
        <fullName evidence="2">Uncharacterized protein</fullName>
    </submittedName>
</protein>
<feature type="compositionally biased region" description="Basic and acidic residues" evidence="1">
    <location>
        <begin position="112"/>
        <end position="125"/>
    </location>
</feature>
<dbReference type="Proteomes" id="UP000479190">
    <property type="component" value="Unassembled WGS sequence"/>
</dbReference>
<proteinExistence type="predicted"/>
<feature type="region of interest" description="Disordered" evidence="1">
    <location>
        <begin position="72"/>
        <end position="170"/>
    </location>
</feature>
<name>A0A6H5J5T3_9HYME</name>
<feature type="compositionally biased region" description="Basic residues" evidence="1">
    <location>
        <begin position="126"/>
        <end position="137"/>
    </location>
</feature>
<keyword evidence="3" id="KW-1185">Reference proteome</keyword>
<sequence length="170" mass="18538">MYSFKLSNSIQFLTKSRKYNHFFHLPPGEQPTPLVRARLHHQRQQSPTISTTTAAATITTIVVIPRASRLRASGRGTARGRAQGLLRGRHPGGRASIPARPAGLAAAAVAAPRRDRADTGDDARPRARQRRLQRRRRAELARGQGGAASRQGRSLDSRGQCHSAEAEKGI</sequence>
<feature type="compositionally biased region" description="Low complexity" evidence="1">
    <location>
        <begin position="95"/>
        <end position="111"/>
    </location>
</feature>
<dbReference type="EMBL" id="CADCXV010001361">
    <property type="protein sequence ID" value="CAB0043917.1"/>
    <property type="molecule type" value="Genomic_DNA"/>
</dbReference>
<evidence type="ECO:0000256" key="1">
    <source>
        <dbReference type="SAM" id="MobiDB-lite"/>
    </source>
</evidence>
<dbReference type="AlphaFoldDB" id="A0A6H5J5T3"/>
<reference evidence="2 3" key="1">
    <citation type="submission" date="2020-02" db="EMBL/GenBank/DDBJ databases">
        <authorList>
            <person name="Ferguson B K."/>
        </authorList>
    </citation>
    <scope>NUCLEOTIDE SEQUENCE [LARGE SCALE GENOMIC DNA]</scope>
</reference>
<evidence type="ECO:0000313" key="3">
    <source>
        <dbReference type="Proteomes" id="UP000479190"/>
    </source>
</evidence>